<keyword evidence="3" id="KW-1185">Reference proteome</keyword>
<dbReference type="EMBL" id="JACHLZ010000001">
    <property type="protein sequence ID" value="MBB5832472.1"/>
    <property type="molecule type" value="Genomic_DNA"/>
</dbReference>
<evidence type="ECO:0000313" key="3">
    <source>
        <dbReference type="Proteomes" id="UP000588158"/>
    </source>
</evidence>
<proteinExistence type="predicted"/>
<organism evidence="2 3">
    <name type="scientific">Brachybacterium aquaticum</name>
    <dbReference type="NCBI Taxonomy" id="1432564"/>
    <lineage>
        <taxon>Bacteria</taxon>
        <taxon>Bacillati</taxon>
        <taxon>Actinomycetota</taxon>
        <taxon>Actinomycetes</taxon>
        <taxon>Micrococcales</taxon>
        <taxon>Dermabacteraceae</taxon>
        <taxon>Brachybacterium</taxon>
    </lineage>
</organism>
<protein>
    <submittedName>
        <fullName evidence="2">Uncharacterized protein</fullName>
    </submittedName>
</protein>
<dbReference type="AlphaFoldDB" id="A0A841AGS3"/>
<dbReference type="Pfam" id="PF18959">
    <property type="entry name" value="DUF5701"/>
    <property type="match status" value="1"/>
</dbReference>
<name>A0A841AGS3_9MICO</name>
<sequence>MTVAADGAEGHRSDTLLALDPGLVPASALAPLMRRGEKGSAARNTGGKGSGEKEGFVVEDMTDVDDFAPVGLELPGSPVYLVTGIDRGDEFENDSPAEALEALTARERTPLLLTEGLYWVLQQPAVLERNHCFMTIGSRKRKPGRTLKDGSEKPGPLDSRTPALWISNGTGRDGAARKDAPKLGWCWWNNRHTWLGIASAADRVG</sequence>
<dbReference type="Proteomes" id="UP000588158">
    <property type="component" value="Unassembled WGS sequence"/>
</dbReference>
<dbReference type="InterPro" id="IPR043755">
    <property type="entry name" value="DUF5701"/>
</dbReference>
<comment type="caution">
    <text evidence="2">The sequence shown here is derived from an EMBL/GenBank/DDBJ whole genome shotgun (WGS) entry which is preliminary data.</text>
</comment>
<evidence type="ECO:0000313" key="2">
    <source>
        <dbReference type="EMBL" id="MBB5832472.1"/>
    </source>
</evidence>
<accession>A0A841AGS3</accession>
<reference evidence="2 3" key="1">
    <citation type="submission" date="2020-08" db="EMBL/GenBank/DDBJ databases">
        <title>Sequencing the genomes of 1000 actinobacteria strains.</title>
        <authorList>
            <person name="Klenk H.-P."/>
        </authorList>
    </citation>
    <scope>NUCLEOTIDE SEQUENCE [LARGE SCALE GENOMIC DNA]</scope>
    <source>
        <strain evidence="2 3">DSM 28796</strain>
    </source>
</reference>
<feature type="region of interest" description="Disordered" evidence="1">
    <location>
        <begin position="140"/>
        <end position="176"/>
    </location>
</feature>
<evidence type="ECO:0000256" key="1">
    <source>
        <dbReference type="SAM" id="MobiDB-lite"/>
    </source>
</evidence>
<gene>
    <name evidence="2" type="ORF">HNR70_002285</name>
</gene>
<feature type="region of interest" description="Disordered" evidence="1">
    <location>
        <begin position="34"/>
        <end position="53"/>
    </location>
</feature>